<evidence type="ECO:0000256" key="5">
    <source>
        <dbReference type="ARBA" id="ARBA00022670"/>
    </source>
</evidence>
<keyword evidence="6" id="KW-0812">Transmembrane</keyword>
<dbReference type="SUPFAM" id="SSF52540">
    <property type="entry name" value="P-loop containing nucleoside triphosphate hydrolases"/>
    <property type="match status" value="1"/>
</dbReference>
<keyword evidence="5" id="KW-0645">Protease</keyword>
<dbReference type="InterPro" id="IPR041569">
    <property type="entry name" value="AAA_lid_3"/>
</dbReference>
<dbReference type="GO" id="GO:0016020">
    <property type="term" value="C:membrane"/>
    <property type="evidence" value="ECO:0007669"/>
    <property type="project" value="UniProtKB-SubCell"/>
</dbReference>
<accession>A0AAD7U6B7</accession>
<comment type="similarity">
    <text evidence="3">In the C-terminal section; belongs to the peptidase M41 family.</text>
</comment>
<comment type="cofactor">
    <cofactor evidence="1">
        <name>Zn(2+)</name>
        <dbReference type="ChEBI" id="CHEBI:29105"/>
    </cofactor>
</comment>
<dbReference type="SMART" id="SM00382">
    <property type="entry name" value="AAA"/>
    <property type="match status" value="1"/>
</dbReference>
<evidence type="ECO:0000256" key="14">
    <source>
        <dbReference type="ARBA" id="ARBA00023049"/>
    </source>
</evidence>
<comment type="similarity">
    <text evidence="4">In the N-terminal section; belongs to the AAA ATPase family.</text>
</comment>
<feature type="chain" id="PRO_5042109583" description="AAA+ ATPase domain-containing protein" evidence="17">
    <location>
        <begin position="19"/>
        <end position="414"/>
    </location>
</feature>
<evidence type="ECO:0000256" key="12">
    <source>
        <dbReference type="ARBA" id="ARBA00022946"/>
    </source>
</evidence>
<comment type="subcellular location">
    <subcellularLocation>
        <location evidence="2">Membrane</location>
        <topology evidence="2">Multi-pass membrane protein</topology>
    </subcellularLocation>
</comment>
<sequence>MWVAWFGTQLAWVVRSFAGEKSLCDDGSTLSRMVTREPREIRLLSDVAEDAARGAVSKVLIGVERLDVKLTNGERYSAMLVPWLDMRWLVETLSKHRSAFGWLDETPSRPSSKVLSKSIALIAPFAYLAVAYRLIMRAQSGPKDPSVGRRYVQKKDDELRGFAMVAGVDSAKRELEEVVNAICHPEKYAAIGAKCPRGILLTGPSGTGKTLLAMACAAEANVPFLSCSASAFVELLVGRGAARVRELFERARKCAPSIVFIDEIDAVAKARGLLGHSDEREQTLNQILCELDGFDSKRLKAPVVLVAATNRPEVLDPALTRPGRLDRTVVVPLPDHKGRVAILKVHARKVKLAPTVDLDHIAAKCDRFSGADLANVVNEAALLAVRANSIDVLPSHFQEAIAKRFAARRLLNSP</sequence>
<keyword evidence="10" id="KW-0862">Zinc</keyword>
<keyword evidence="20" id="KW-1185">Reference proteome</keyword>
<keyword evidence="13" id="KW-1133">Transmembrane helix</keyword>
<dbReference type="GO" id="GO:0004176">
    <property type="term" value="F:ATP-dependent peptidase activity"/>
    <property type="evidence" value="ECO:0007669"/>
    <property type="project" value="TreeGrafter"/>
</dbReference>
<dbReference type="GO" id="GO:0006508">
    <property type="term" value="P:proteolysis"/>
    <property type="evidence" value="ECO:0007669"/>
    <property type="project" value="UniProtKB-KW"/>
</dbReference>
<comment type="caution">
    <text evidence="19">The sequence shown here is derived from an EMBL/GenBank/DDBJ whole genome shotgun (WGS) entry which is preliminary data.</text>
</comment>
<keyword evidence="14" id="KW-0482">Metalloprotease</keyword>
<protein>
    <recommendedName>
        <fullName evidence="18">AAA+ ATPase domain-containing protein</fullName>
    </recommendedName>
</protein>
<evidence type="ECO:0000256" key="11">
    <source>
        <dbReference type="ARBA" id="ARBA00022840"/>
    </source>
</evidence>
<dbReference type="InterPro" id="IPR027417">
    <property type="entry name" value="P-loop_NTPase"/>
</dbReference>
<dbReference type="Pfam" id="PF17862">
    <property type="entry name" value="AAA_lid_3"/>
    <property type="match status" value="1"/>
</dbReference>
<evidence type="ECO:0000256" key="7">
    <source>
        <dbReference type="ARBA" id="ARBA00022723"/>
    </source>
</evidence>
<dbReference type="EMBL" id="JAQMWT010000670">
    <property type="protein sequence ID" value="KAJ8598569.1"/>
    <property type="molecule type" value="Genomic_DNA"/>
</dbReference>
<reference evidence="19" key="1">
    <citation type="submission" date="2023-01" db="EMBL/GenBank/DDBJ databases">
        <title>Metagenome sequencing of chrysophaentin producing Chrysophaeum taylorii.</title>
        <authorList>
            <person name="Davison J."/>
            <person name="Bewley C."/>
        </authorList>
    </citation>
    <scope>NUCLEOTIDE SEQUENCE</scope>
    <source>
        <strain evidence="19">NIES-1699</strain>
    </source>
</reference>
<dbReference type="AlphaFoldDB" id="A0AAD7U6B7"/>
<dbReference type="Gene3D" id="1.10.8.60">
    <property type="match status" value="1"/>
</dbReference>
<evidence type="ECO:0000256" key="1">
    <source>
        <dbReference type="ARBA" id="ARBA00001947"/>
    </source>
</evidence>
<dbReference type="Gene3D" id="3.40.50.300">
    <property type="entry name" value="P-loop containing nucleotide triphosphate hydrolases"/>
    <property type="match status" value="1"/>
</dbReference>
<dbReference type="GO" id="GO:0016887">
    <property type="term" value="F:ATP hydrolysis activity"/>
    <property type="evidence" value="ECO:0007669"/>
    <property type="project" value="InterPro"/>
</dbReference>
<dbReference type="PANTHER" id="PTHR23076">
    <property type="entry name" value="METALLOPROTEASE M41 FTSH"/>
    <property type="match status" value="1"/>
</dbReference>
<dbReference type="FunFam" id="3.40.50.300:FF:000277">
    <property type="entry name" value="ATP-dependent zinc metalloprotease FtsH"/>
    <property type="match status" value="1"/>
</dbReference>
<dbReference type="PROSITE" id="PS00674">
    <property type="entry name" value="AAA"/>
    <property type="match status" value="1"/>
</dbReference>
<dbReference type="Pfam" id="PF00004">
    <property type="entry name" value="AAA"/>
    <property type="match status" value="1"/>
</dbReference>
<dbReference type="InterPro" id="IPR003593">
    <property type="entry name" value="AAA+_ATPase"/>
</dbReference>
<dbReference type="InterPro" id="IPR003959">
    <property type="entry name" value="ATPase_AAA_core"/>
</dbReference>
<dbReference type="GO" id="GO:0046872">
    <property type="term" value="F:metal ion binding"/>
    <property type="evidence" value="ECO:0007669"/>
    <property type="project" value="UniProtKB-KW"/>
</dbReference>
<name>A0AAD7U6B7_9STRA</name>
<keyword evidence="12" id="KW-0809">Transit peptide</keyword>
<organism evidence="19 20">
    <name type="scientific">Chrysophaeum taylorii</name>
    <dbReference type="NCBI Taxonomy" id="2483200"/>
    <lineage>
        <taxon>Eukaryota</taxon>
        <taxon>Sar</taxon>
        <taxon>Stramenopiles</taxon>
        <taxon>Ochrophyta</taxon>
        <taxon>Pelagophyceae</taxon>
        <taxon>Pelagomonadales</taxon>
        <taxon>Pelagomonadaceae</taxon>
        <taxon>Chrysophaeum</taxon>
    </lineage>
</organism>
<dbReference type="GO" id="GO:0005524">
    <property type="term" value="F:ATP binding"/>
    <property type="evidence" value="ECO:0007669"/>
    <property type="project" value="UniProtKB-KW"/>
</dbReference>
<dbReference type="InterPro" id="IPR003960">
    <property type="entry name" value="ATPase_AAA_CS"/>
</dbReference>
<evidence type="ECO:0000256" key="3">
    <source>
        <dbReference type="ARBA" id="ARBA00010044"/>
    </source>
</evidence>
<feature type="signal peptide" evidence="17">
    <location>
        <begin position="1"/>
        <end position="18"/>
    </location>
</feature>
<gene>
    <name evidence="19" type="ORF">CTAYLR_001685</name>
</gene>
<dbReference type="FunFam" id="1.10.8.60:FF:000001">
    <property type="entry name" value="ATP-dependent zinc metalloprotease FtsH"/>
    <property type="match status" value="1"/>
</dbReference>
<dbReference type="PANTHER" id="PTHR23076:SF97">
    <property type="entry name" value="ATP-DEPENDENT ZINC METALLOPROTEASE YME1L1"/>
    <property type="match status" value="1"/>
</dbReference>
<dbReference type="GO" id="GO:0008237">
    <property type="term" value="F:metallopeptidase activity"/>
    <property type="evidence" value="ECO:0007669"/>
    <property type="project" value="UniProtKB-KW"/>
</dbReference>
<feature type="domain" description="AAA+ ATPase" evidence="18">
    <location>
        <begin position="195"/>
        <end position="335"/>
    </location>
</feature>
<evidence type="ECO:0000313" key="19">
    <source>
        <dbReference type="EMBL" id="KAJ8598569.1"/>
    </source>
</evidence>
<dbReference type="Proteomes" id="UP001230188">
    <property type="component" value="Unassembled WGS sequence"/>
</dbReference>
<keyword evidence="15" id="KW-0472">Membrane</keyword>
<keyword evidence="7" id="KW-0479">Metal-binding</keyword>
<evidence type="ECO:0000313" key="20">
    <source>
        <dbReference type="Proteomes" id="UP001230188"/>
    </source>
</evidence>
<comment type="similarity">
    <text evidence="16">Belongs to the AAA ATPase family.</text>
</comment>
<evidence type="ECO:0000256" key="4">
    <source>
        <dbReference type="ARBA" id="ARBA00010550"/>
    </source>
</evidence>
<evidence type="ECO:0000256" key="15">
    <source>
        <dbReference type="ARBA" id="ARBA00023136"/>
    </source>
</evidence>
<evidence type="ECO:0000256" key="2">
    <source>
        <dbReference type="ARBA" id="ARBA00004141"/>
    </source>
</evidence>
<keyword evidence="17" id="KW-0732">Signal</keyword>
<evidence type="ECO:0000256" key="16">
    <source>
        <dbReference type="RuleBase" id="RU003651"/>
    </source>
</evidence>
<evidence type="ECO:0000259" key="18">
    <source>
        <dbReference type="SMART" id="SM00382"/>
    </source>
</evidence>
<evidence type="ECO:0000256" key="13">
    <source>
        <dbReference type="ARBA" id="ARBA00022989"/>
    </source>
</evidence>
<evidence type="ECO:0000256" key="6">
    <source>
        <dbReference type="ARBA" id="ARBA00022692"/>
    </source>
</evidence>
<evidence type="ECO:0000256" key="10">
    <source>
        <dbReference type="ARBA" id="ARBA00022833"/>
    </source>
</evidence>
<evidence type="ECO:0000256" key="8">
    <source>
        <dbReference type="ARBA" id="ARBA00022741"/>
    </source>
</evidence>
<proteinExistence type="inferred from homology"/>
<keyword evidence="8 16" id="KW-0547">Nucleotide-binding</keyword>
<keyword evidence="9" id="KW-0378">Hydrolase</keyword>
<evidence type="ECO:0000256" key="17">
    <source>
        <dbReference type="SAM" id="SignalP"/>
    </source>
</evidence>
<keyword evidence="11 16" id="KW-0067">ATP-binding</keyword>
<evidence type="ECO:0000256" key="9">
    <source>
        <dbReference type="ARBA" id="ARBA00022801"/>
    </source>
</evidence>